<dbReference type="PANTHER" id="PTHR34179:SF1">
    <property type="entry name" value="TUMOR PROTEIN P53-INDUCIBLE PROTEIN 13"/>
    <property type="match status" value="1"/>
</dbReference>
<dbReference type="OMA" id="WAKFGEY"/>
<dbReference type="PANTHER" id="PTHR34179">
    <property type="entry name" value="TUMOR PROTEIN P53-INDUCIBLE PROTEIN 13"/>
    <property type="match status" value="1"/>
</dbReference>
<feature type="signal peptide" evidence="1">
    <location>
        <begin position="1"/>
        <end position="21"/>
    </location>
</feature>
<dbReference type="AlphaFoldDB" id="T1J6D3"/>
<dbReference type="InterPro" id="IPR021454">
    <property type="entry name" value="DUF3105"/>
</dbReference>
<dbReference type="GO" id="GO:0005737">
    <property type="term" value="C:cytoplasm"/>
    <property type="evidence" value="ECO:0007669"/>
    <property type="project" value="TreeGrafter"/>
</dbReference>
<dbReference type="Proteomes" id="UP000014500">
    <property type="component" value="Unassembled WGS sequence"/>
</dbReference>
<dbReference type="STRING" id="126957.T1J6D3"/>
<organism evidence="2 3">
    <name type="scientific">Strigamia maritima</name>
    <name type="common">European centipede</name>
    <name type="synonym">Geophilus maritimus</name>
    <dbReference type="NCBI Taxonomy" id="126957"/>
    <lineage>
        <taxon>Eukaryota</taxon>
        <taxon>Metazoa</taxon>
        <taxon>Ecdysozoa</taxon>
        <taxon>Arthropoda</taxon>
        <taxon>Myriapoda</taxon>
        <taxon>Chilopoda</taxon>
        <taxon>Pleurostigmophora</taxon>
        <taxon>Geophilomorpha</taxon>
        <taxon>Linotaeniidae</taxon>
        <taxon>Strigamia</taxon>
    </lineage>
</organism>
<sequence length="232" mass="26694">MRLVVILSYICFVLSFLNVWARVEMGRPDSDCDDAKTNLTVDWDESPVNYTCYTKFRLKQNRNLKPSLECDDIPIGYIPEHYCMDKSIHYPTPLPTHAGHRPLWPKYGEYLFVPPQRWSHNIEHGAVVMLTHPCAHPKSVEKLKKIVKSCMWKHIISTSNQVPVDRPLVLIAWGCRLRMSYIDEKLVKNFIQTYALHGPEGKYTKEGQYTLGLTTPASIPFGSTRDDSNLCP</sequence>
<dbReference type="HOGENOM" id="CLU_067484_0_0_1"/>
<evidence type="ECO:0000313" key="2">
    <source>
        <dbReference type="EnsemblMetazoa" id="SMAR009202-PA"/>
    </source>
</evidence>
<evidence type="ECO:0008006" key="4">
    <source>
        <dbReference type="Google" id="ProtNLM"/>
    </source>
</evidence>
<evidence type="ECO:0000313" key="3">
    <source>
        <dbReference type="Proteomes" id="UP000014500"/>
    </source>
</evidence>
<dbReference type="EnsemblMetazoa" id="SMAR009202-RA">
    <property type="protein sequence ID" value="SMAR009202-PA"/>
    <property type="gene ID" value="SMAR009202"/>
</dbReference>
<evidence type="ECO:0000256" key="1">
    <source>
        <dbReference type="SAM" id="SignalP"/>
    </source>
</evidence>
<name>T1J6D3_STRMM</name>
<dbReference type="EMBL" id="JH431878">
    <property type="status" value="NOT_ANNOTATED_CDS"/>
    <property type="molecule type" value="Genomic_DNA"/>
</dbReference>
<keyword evidence="3" id="KW-1185">Reference proteome</keyword>
<dbReference type="eggNOG" id="ENOG502QWJX">
    <property type="taxonomic scope" value="Eukaryota"/>
</dbReference>
<dbReference type="PhylomeDB" id="T1J6D3"/>
<reference evidence="3" key="1">
    <citation type="submission" date="2011-05" db="EMBL/GenBank/DDBJ databases">
        <authorList>
            <person name="Richards S.R."/>
            <person name="Qu J."/>
            <person name="Jiang H."/>
            <person name="Jhangiani S.N."/>
            <person name="Agravi P."/>
            <person name="Goodspeed R."/>
            <person name="Gross S."/>
            <person name="Mandapat C."/>
            <person name="Jackson L."/>
            <person name="Mathew T."/>
            <person name="Pu L."/>
            <person name="Thornton R."/>
            <person name="Saada N."/>
            <person name="Wilczek-Boney K.B."/>
            <person name="Lee S."/>
            <person name="Kovar C."/>
            <person name="Wu Y."/>
            <person name="Scherer S.E."/>
            <person name="Worley K.C."/>
            <person name="Muzny D.M."/>
            <person name="Gibbs R."/>
        </authorList>
    </citation>
    <scope>NUCLEOTIDE SEQUENCE</scope>
    <source>
        <strain evidence="3">Brora</strain>
    </source>
</reference>
<protein>
    <recommendedName>
        <fullName evidence="4">DUF3105 domain-containing protein</fullName>
    </recommendedName>
</protein>
<keyword evidence="1" id="KW-0732">Signal</keyword>
<feature type="chain" id="PRO_5004579957" description="DUF3105 domain-containing protein" evidence="1">
    <location>
        <begin position="22"/>
        <end position="232"/>
    </location>
</feature>
<reference evidence="2" key="2">
    <citation type="submission" date="2015-02" db="UniProtKB">
        <authorList>
            <consortium name="EnsemblMetazoa"/>
        </authorList>
    </citation>
    <scope>IDENTIFICATION</scope>
</reference>
<proteinExistence type="predicted"/>
<accession>T1J6D3</accession>
<dbReference type="Pfam" id="PF11303">
    <property type="entry name" value="DUF3105"/>
    <property type="match status" value="1"/>
</dbReference>